<dbReference type="PANTHER" id="PTHR42085">
    <property type="entry name" value="F-BOX DOMAIN-CONTAINING PROTEIN"/>
    <property type="match status" value="1"/>
</dbReference>
<keyword evidence="3" id="KW-1185">Reference proteome</keyword>
<feature type="region of interest" description="Disordered" evidence="1">
    <location>
        <begin position="16"/>
        <end position="44"/>
    </location>
</feature>
<reference evidence="2 3" key="1">
    <citation type="submission" date="2016-06" db="EMBL/GenBank/DDBJ databases">
        <authorList>
            <person name="Kjaerup R.B."/>
            <person name="Dalgaard T.S."/>
            <person name="Juul-Madsen H.R."/>
        </authorList>
    </citation>
    <scope>NUCLEOTIDE SEQUENCE [LARGE SCALE GENOMIC DNA]</scope>
</reference>
<gene>
    <name evidence="2" type="ORF">ZT3D7_G10797</name>
</gene>
<name>A0A1X7S7J0_ZYMT9</name>
<proteinExistence type="predicted"/>
<evidence type="ECO:0000313" key="3">
    <source>
        <dbReference type="Proteomes" id="UP000215127"/>
    </source>
</evidence>
<accession>A0A1X7S7J0</accession>
<evidence type="ECO:0000256" key="1">
    <source>
        <dbReference type="SAM" id="MobiDB-lite"/>
    </source>
</evidence>
<dbReference type="Proteomes" id="UP000215127">
    <property type="component" value="Chromosome 12"/>
</dbReference>
<dbReference type="PANTHER" id="PTHR42085:SF2">
    <property type="entry name" value="F-BOX DOMAIN-CONTAINING PROTEIN"/>
    <property type="match status" value="1"/>
</dbReference>
<dbReference type="EMBL" id="LT853703">
    <property type="protein sequence ID" value="SMQ55642.1"/>
    <property type="molecule type" value="Genomic_DNA"/>
</dbReference>
<dbReference type="InterPro" id="IPR038883">
    <property type="entry name" value="AN11006-like"/>
</dbReference>
<sequence length="249" mass="28237">MADSQKQATMTAQMSIISLDQHSRKRKRSASTASTASTAPTHIFSADDHHRISSKIQDLHKPTAQKSTHPSRLLALANELRNTIVGYVLTEDEPITVDAKLGFTEPGLLLTCKQLRTEAAPVFYANNTFLLDQQDHDSDMLVLWKKKTKAVQQQWKVKPQIVEICAHQTPSWPNVRVWLERLYTGEVDISYPMGQRNIANEDLQSRVQRMALELVFITTACLRAEGNDFSEEKVETSHQILKKTNVLWT</sequence>
<evidence type="ECO:0000313" key="2">
    <source>
        <dbReference type="EMBL" id="SMQ55642.1"/>
    </source>
</evidence>
<protein>
    <submittedName>
        <fullName evidence="2">Uncharacterized protein</fullName>
    </submittedName>
</protein>
<feature type="compositionally biased region" description="Low complexity" evidence="1">
    <location>
        <begin position="30"/>
        <end position="41"/>
    </location>
</feature>
<dbReference type="AlphaFoldDB" id="A0A1X7S7J0"/>
<organism evidence="2 3">
    <name type="scientific">Zymoseptoria tritici (strain ST99CH_3D7)</name>
    <dbReference type="NCBI Taxonomy" id="1276538"/>
    <lineage>
        <taxon>Eukaryota</taxon>
        <taxon>Fungi</taxon>
        <taxon>Dikarya</taxon>
        <taxon>Ascomycota</taxon>
        <taxon>Pezizomycotina</taxon>
        <taxon>Dothideomycetes</taxon>
        <taxon>Dothideomycetidae</taxon>
        <taxon>Mycosphaerellales</taxon>
        <taxon>Mycosphaerellaceae</taxon>
        <taxon>Zymoseptoria</taxon>
    </lineage>
</organism>